<dbReference type="GO" id="GO:0032259">
    <property type="term" value="P:methylation"/>
    <property type="evidence" value="ECO:0007669"/>
    <property type="project" value="UniProtKB-KW"/>
</dbReference>
<dbReference type="SUPFAM" id="SSF53335">
    <property type="entry name" value="S-adenosyl-L-methionine-dependent methyltransferases"/>
    <property type="match status" value="1"/>
</dbReference>
<dbReference type="PANTHER" id="PTHR31009">
    <property type="entry name" value="S-ADENOSYL-L-METHIONINE:CARBOXYL METHYLTRANSFERASE FAMILY PROTEIN"/>
    <property type="match status" value="1"/>
</dbReference>
<keyword evidence="3" id="KW-0479">Metal-binding</keyword>
<keyword evidence="1 5" id="KW-0489">Methyltransferase</keyword>
<evidence type="ECO:0000256" key="3">
    <source>
        <dbReference type="ARBA" id="ARBA00022723"/>
    </source>
</evidence>
<name>A0AAN8UYV4_9MAGN</name>
<reference evidence="5 6" key="1">
    <citation type="submission" date="2023-12" db="EMBL/GenBank/DDBJ databases">
        <title>A high-quality genome assembly for Dillenia turbinata (Dilleniales).</title>
        <authorList>
            <person name="Chanderbali A."/>
        </authorList>
    </citation>
    <scope>NUCLEOTIDE SEQUENCE [LARGE SCALE GENOMIC DNA]</scope>
    <source>
        <strain evidence="5">LSX21</strain>
        <tissue evidence="5">Leaf</tissue>
    </source>
</reference>
<accession>A0AAN8UYV4</accession>
<comment type="caution">
    <text evidence="5">The sequence shown here is derived from an EMBL/GenBank/DDBJ whole genome shotgun (WGS) entry which is preliminary data.</text>
</comment>
<dbReference type="GO" id="GO:0046872">
    <property type="term" value="F:metal ion binding"/>
    <property type="evidence" value="ECO:0007669"/>
    <property type="project" value="UniProtKB-KW"/>
</dbReference>
<dbReference type="Proteomes" id="UP001370490">
    <property type="component" value="Unassembled WGS sequence"/>
</dbReference>
<evidence type="ECO:0000256" key="4">
    <source>
        <dbReference type="ARBA" id="ARBA00022842"/>
    </source>
</evidence>
<keyword evidence="4" id="KW-0460">Magnesium</keyword>
<sequence length="374" mass="42659">MDVEKVFHMKGGVDDTSYAQNSSLQKKASDRVKHITLETLQGLYLATNPETLNIADLGCSSGPNTLSTIKDLIGAIEAITHKTQQSEPEFRIYLNDLPTNDFNSIFQALPEFYKALKREKSDGTPCVYIAGFPGSFYGRIFPNNYLHFVYSSYSLHWLSKVPKGLYDEQGKSINRGGIYIDEASPPQVVEAYVKQFQEDFSLFLRSRSLELVTGGRTVLILLGRRGPNHIDRGNSFFWKLLSRSFALLISQGKIEQEKLDTYEVHFYAPTKEEIEAEVRKEGSFELKRLEMFEVTKKDYEYNGWSYGTTVAMTVRAIQESMISHHFGENILDTLFDTYAKLIDEEMGRQEIRPITHVLVLKKMVTVQSGSDHIR</sequence>
<evidence type="ECO:0000313" key="5">
    <source>
        <dbReference type="EMBL" id="KAK6924395.1"/>
    </source>
</evidence>
<dbReference type="InterPro" id="IPR005299">
    <property type="entry name" value="MeTrfase_7"/>
</dbReference>
<dbReference type="AlphaFoldDB" id="A0AAN8UYV4"/>
<dbReference type="InterPro" id="IPR042086">
    <property type="entry name" value="MeTrfase_capping"/>
</dbReference>
<dbReference type="EMBL" id="JBAMMX010000017">
    <property type="protein sequence ID" value="KAK6924395.1"/>
    <property type="molecule type" value="Genomic_DNA"/>
</dbReference>
<organism evidence="5 6">
    <name type="scientific">Dillenia turbinata</name>
    <dbReference type="NCBI Taxonomy" id="194707"/>
    <lineage>
        <taxon>Eukaryota</taxon>
        <taxon>Viridiplantae</taxon>
        <taxon>Streptophyta</taxon>
        <taxon>Embryophyta</taxon>
        <taxon>Tracheophyta</taxon>
        <taxon>Spermatophyta</taxon>
        <taxon>Magnoliopsida</taxon>
        <taxon>eudicotyledons</taxon>
        <taxon>Gunneridae</taxon>
        <taxon>Pentapetalae</taxon>
        <taxon>Dilleniales</taxon>
        <taxon>Dilleniaceae</taxon>
        <taxon>Dillenia</taxon>
    </lineage>
</organism>
<evidence type="ECO:0000313" key="6">
    <source>
        <dbReference type="Proteomes" id="UP001370490"/>
    </source>
</evidence>
<keyword evidence="2" id="KW-0808">Transferase</keyword>
<dbReference type="Pfam" id="PF03492">
    <property type="entry name" value="Methyltransf_7"/>
    <property type="match status" value="1"/>
</dbReference>
<keyword evidence="6" id="KW-1185">Reference proteome</keyword>
<dbReference type="Gene3D" id="1.10.1200.270">
    <property type="entry name" value="Methyltransferase, alpha-helical capping domain"/>
    <property type="match status" value="1"/>
</dbReference>
<gene>
    <name evidence="5" type="ORF">RJ641_010595</name>
</gene>
<proteinExistence type="predicted"/>
<dbReference type="InterPro" id="IPR029063">
    <property type="entry name" value="SAM-dependent_MTases_sf"/>
</dbReference>
<evidence type="ECO:0000256" key="2">
    <source>
        <dbReference type="ARBA" id="ARBA00022679"/>
    </source>
</evidence>
<protein>
    <submittedName>
        <fullName evidence="5">SAM dependent carboxyl methyltransferase</fullName>
    </submittedName>
</protein>
<dbReference type="Gene3D" id="3.40.50.150">
    <property type="entry name" value="Vaccinia Virus protein VP39"/>
    <property type="match status" value="1"/>
</dbReference>
<evidence type="ECO:0000256" key="1">
    <source>
        <dbReference type="ARBA" id="ARBA00022603"/>
    </source>
</evidence>
<dbReference type="GO" id="GO:0008168">
    <property type="term" value="F:methyltransferase activity"/>
    <property type="evidence" value="ECO:0007669"/>
    <property type="project" value="UniProtKB-KW"/>
</dbReference>